<evidence type="ECO:0000259" key="3">
    <source>
        <dbReference type="Pfam" id="PF07553"/>
    </source>
</evidence>
<feature type="transmembrane region" description="Helical" evidence="2">
    <location>
        <begin position="6"/>
        <end position="25"/>
    </location>
</feature>
<evidence type="ECO:0000256" key="1">
    <source>
        <dbReference type="SAM" id="MobiDB-lite"/>
    </source>
</evidence>
<dbReference type="PANTHER" id="PTHR34403">
    <property type="entry name" value="TOL-PAL SYSTEM PROTEIN TOLA"/>
    <property type="match status" value="1"/>
</dbReference>
<dbReference type="Gene3D" id="1.10.10.10">
    <property type="entry name" value="Winged helix-like DNA-binding domain superfamily/Winged helix DNA-binding domain"/>
    <property type="match status" value="2"/>
</dbReference>
<evidence type="ECO:0000256" key="2">
    <source>
        <dbReference type="SAM" id="Phobius"/>
    </source>
</evidence>
<dbReference type="PANTHER" id="PTHR34403:SF8">
    <property type="entry name" value="TOL-PAL SYSTEM PROTEIN TOLA"/>
    <property type="match status" value="1"/>
</dbReference>
<dbReference type="InterPro" id="IPR050972">
    <property type="entry name" value="SDr-like"/>
</dbReference>
<dbReference type="InterPro" id="IPR011434">
    <property type="entry name" value="Ltp-like_HTH"/>
</dbReference>
<feature type="domain" description="Putative host cell surface-exposed lipoprotein Ltp-like HTH region" evidence="3">
    <location>
        <begin position="198"/>
        <end position="240"/>
    </location>
</feature>
<feature type="compositionally biased region" description="Basic and acidic residues" evidence="1">
    <location>
        <begin position="85"/>
        <end position="100"/>
    </location>
</feature>
<feature type="domain" description="Putative host cell surface-exposed lipoprotein Ltp-like HTH region" evidence="3">
    <location>
        <begin position="153"/>
        <end position="194"/>
    </location>
</feature>
<proteinExistence type="predicted"/>
<evidence type="ECO:0000313" key="4">
    <source>
        <dbReference type="EMBL" id="QHT58740.1"/>
    </source>
</evidence>
<name>A0A6C0FX13_9BACL</name>
<dbReference type="RefSeq" id="WP_162354810.1">
    <property type="nucleotide sequence ID" value="NZ_CP048209.1"/>
</dbReference>
<feature type="region of interest" description="Disordered" evidence="1">
    <location>
        <begin position="63"/>
        <end position="100"/>
    </location>
</feature>
<gene>
    <name evidence="4" type="ORF">GXP70_01270</name>
</gene>
<dbReference type="InterPro" id="IPR036388">
    <property type="entry name" value="WH-like_DNA-bd_sf"/>
</dbReference>
<dbReference type="KEGG" id="plyc:GXP70_01270"/>
<organism evidence="4 5">
    <name type="scientific">Paenibacillus lycopersici</name>
    <dbReference type="NCBI Taxonomy" id="2704462"/>
    <lineage>
        <taxon>Bacteria</taxon>
        <taxon>Bacillati</taxon>
        <taxon>Bacillota</taxon>
        <taxon>Bacilli</taxon>
        <taxon>Bacillales</taxon>
        <taxon>Paenibacillaceae</taxon>
        <taxon>Paenibacillus</taxon>
    </lineage>
</organism>
<keyword evidence="5" id="KW-1185">Reference proteome</keyword>
<keyword evidence="2" id="KW-1133">Transmembrane helix</keyword>
<evidence type="ECO:0000313" key="5">
    <source>
        <dbReference type="Proteomes" id="UP000476064"/>
    </source>
</evidence>
<protein>
    <recommendedName>
        <fullName evidence="3">Putative host cell surface-exposed lipoprotein Ltp-like HTH region domain-containing protein</fullName>
    </recommendedName>
</protein>
<dbReference type="Proteomes" id="UP000476064">
    <property type="component" value="Chromosome"/>
</dbReference>
<dbReference type="AlphaFoldDB" id="A0A6C0FX13"/>
<keyword evidence="2" id="KW-0812">Transmembrane</keyword>
<dbReference type="EMBL" id="CP048209">
    <property type="protein sequence ID" value="QHT58740.1"/>
    <property type="molecule type" value="Genomic_DNA"/>
</dbReference>
<keyword evidence="2" id="KW-0472">Membrane</keyword>
<dbReference type="Pfam" id="PF07553">
    <property type="entry name" value="Lipoprotein_Ltp"/>
    <property type="match status" value="2"/>
</dbReference>
<reference evidence="4 5" key="1">
    <citation type="submission" date="2020-01" db="EMBL/GenBank/DDBJ databases">
        <title>Paenibacillus sp. nov., isolated from tomato rhizosphere.</title>
        <authorList>
            <person name="Weon H.-Y."/>
            <person name="Lee S.A."/>
        </authorList>
    </citation>
    <scope>NUCLEOTIDE SEQUENCE [LARGE SCALE GENOMIC DNA]</scope>
    <source>
        <strain evidence="4 5">12200R-189</strain>
    </source>
</reference>
<feature type="transmembrane region" description="Helical" evidence="2">
    <location>
        <begin position="37"/>
        <end position="54"/>
    </location>
</feature>
<accession>A0A6C0FX13</accession>
<sequence length="245" mass="25483">MGGVLIAIGSIGFIVSLIVTINPKMSKLTANLTRKRTLLFAVIAFVVIIIGGIISPDAKEGVADGASGAAAQPPVEASSANADDTEAKAQDKTNADAKAKADADAKAKADADAKAKADADAKAKADADAKAKADADAKAKAEADAAPKETASQRNAVRKANDYLNLTSFSRTGLIKQLAFDGFSDEDAKYAVDQAGADWNEQAAKKAKDYLDLTAFSKKELINQLEFDGFTSEQAAYGVDKAYTD</sequence>